<dbReference type="AlphaFoldDB" id="A0A0G4GZL1"/>
<protein>
    <submittedName>
        <fullName evidence="1">Uncharacterized protein</fullName>
    </submittedName>
</protein>
<sequence>MCCGRPMCWSRAATSGLAMGRFIRLAAIYRLTPANGLPLVLSAQWLTAHLPSRTAFHQLPLAMAIYRLFGHLLTHKRRPLRLSADSLPTARAFHRMPLAMPVYRLFRHLLIYGFNSLALQPAGNGHYRIANLPFRVRSDPVIRLDDWLYRSFSAFLLDTMLSWWCDEERVRHKLVVFALIGHADPRCVRLLRTDGLMEDQGIAVDFRDDRGDLNAAHANDYRNVIVSGFRNNETIAAHLCVWSVEIDFYTTEPSAADRSHPLAQRYPVSVGAVRRLLRPLGLESNVIDGGRVLG</sequence>
<gene>
    <name evidence="1" type="ORF">Vbra_19130</name>
</gene>
<organism evidence="1 2">
    <name type="scientific">Vitrella brassicaformis (strain CCMP3155)</name>
    <dbReference type="NCBI Taxonomy" id="1169540"/>
    <lineage>
        <taxon>Eukaryota</taxon>
        <taxon>Sar</taxon>
        <taxon>Alveolata</taxon>
        <taxon>Colpodellida</taxon>
        <taxon>Vitrellaceae</taxon>
        <taxon>Vitrella</taxon>
    </lineage>
</organism>
<keyword evidence="2" id="KW-1185">Reference proteome</keyword>
<evidence type="ECO:0000313" key="2">
    <source>
        <dbReference type="Proteomes" id="UP000041254"/>
    </source>
</evidence>
<dbReference type="PhylomeDB" id="A0A0G4GZL1"/>
<dbReference type="VEuPathDB" id="CryptoDB:Vbra_19130"/>
<evidence type="ECO:0000313" key="1">
    <source>
        <dbReference type="EMBL" id="CEM36470.1"/>
    </source>
</evidence>
<accession>A0A0G4GZL1</accession>
<dbReference type="EMBL" id="CDMY01000894">
    <property type="protein sequence ID" value="CEM36470.1"/>
    <property type="molecule type" value="Genomic_DNA"/>
</dbReference>
<proteinExistence type="predicted"/>
<dbReference type="Proteomes" id="UP000041254">
    <property type="component" value="Unassembled WGS sequence"/>
</dbReference>
<name>A0A0G4GZL1_VITBC</name>
<reference evidence="1 2" key="1">
    <citation type="submission" date="2014-11" db="EMBL/GenBank/DDBJ databases">
        <authorList>
            <person name="Zhu J."/>
            <person name="Qi W."/>
            <person name="Song R."/>
        </authorList>
    </citation>
    <scope>NUCLEOTIDE SEQUENCE [LARGE SCALE GENOMIC DNA]</scope>
</reference>
<dbReference type="InParanoid" id="A0A0G4GZL1"/>